<dbReference type="AlphaFoldDB" id="A0A1A6H717"/>
<evidence type="ECO:0000313" key="2">
    <source>
        <dbReference type="Proteomes" id="UP000092124"/>
    </source>
</evidence>
<sequence>MMAEKCEELSICSEKEEDPAGKAMDLTLFKRRLTVTMMPVEEKEEEPNLKASATAKDEGLFLEGGVTTFTGEIASTEIPAGAPTVAAVAGNGGVPSGYPVNREKLNTEIKHQLMKEVRRYGR</sequence>
<gene>
    <name evidence="1" type="ORF">A6R68_15067</name>
</gene>
<accession>A0A1A6H717</accession>
<keyword evidence="2" id="KW-1185">Reference proteome</keyword>
<reference evidence="1 2" key="1">
    <citation type="submission" date="2016-06" db="EMBL/GenBank/DDBJ databases">
        <title>The Draft Genome Sequence and Annotation of the Desert Woodrat Neotoma lepida.</title>
        <authorList>
            <person name="Campbell M."/>
            <person name="Oakeson K.F."/>
            <person name="Yandell M."/>
            <person name="Halpert J.R."/>
            <person name="Dearing D."/>
        </authorList>
    </citation>
    <scope>NUCLEOTIDE SEQUENCE [LARGE SCALE GENOMIC DNA]</scope>
    <source>
        <strain evidence="1">417</strain>
        <tissue evidence="1">Liver</tissue>
    </source>
</reference>
<dbReference type="OrthoDB" id="9634952at2759"/>
<evidence type="ECO:0000313" key="1">
    <source>
        <dbReference type="EMBL" id="OBS74393.1"/>
    </source>
</evidence>
<organism evidence="1 2">
    <name type="scientific">Neotoma lepida</name>
    <name type="common">Desert woodrat</name>
    <dbReference type="NCBI Taxonomy" id="56216"/>
    <lineage>
        <taxon>Eukaryota</taxon>
        <taxon>Metazoa</taxon>
        <taxon>Chordata</taxon>
        <taxon>Craniata</taxon>
        <taxon>Vertebrata</taxon>
        <taxon>Euteleostomi</taxon>
        <taxon>Mammalia</taxon>
        <taxon>Eutheria</taxon>
        <taxon>Euarchontoglires</taxon>
        <taxon>Glires</taxon>
        <taxon>Rodentia</taxon>
        <taxon>Myomorpha</taxon>
        <taxon>Muroidea</taxon>
        <taxon>Cricetidae</taxon>
        <taxon>Neotominae</taxon>
        <taxon>Neotoma</taxon>
    </lineage>
</organism>
<proteinExistence type="predicted"/>
<feature type="non-terminal residue" evidence="1">
    <location>
        <position position="122"/>
    </location>
</feature>
<name>A0A1A6H717_NEOLE</name>
<protein>
    <submittedName>
        <fullName evidence="1">Uncharacterized protein</fullName>
    </submittedName>
</protein>
<dbReference type="EMBL" id="LZPO01044434">
    <property type="protein sequence ID" value="OBS74393.1"/>
    <property type="molecule type" value="Genomic_DNA"/>
</dbReference>
<dbReference type="Proteomes" id="UP000092124">
    <property type="component" value="Unassembled WGS sequence"/>
</dbReference>
<comment type="caution">
    <text evidence="1">The sequence shown here is derived from an EMBL/GenBank/DDBJ whole genome shotgun (WGS) entry which is preliminary data.</text>
</comment>